<sequence length="578" mass="65941">MRKDFFPNLLYNYLPILLTLTLSLTQAQEIKLERLDDGPGLLPFKLGEMRLTTHYHTFLHYIDLTDINDNINLIRTQITEIRNKLDNHTYSLYEFQIGHLTGKLNQASSRLTGLEPNRYKRSLIDGLGSVIKSITGNLDYTDAIKYDNALIALKNDQNKIIAQQNNHISLSKEIMDEHTHIISQLVNNQIQLNKTLHILLDTNKFAQYSLLKFAKFAQVLTIITDNINGVFSELNRLENALAYCSASRTHHSMLSIDIMNKTLNRLRTFYSRVEILDINFREYYDVIKPAAYYSNNQIVFAFKFPILSPLTFSLYRLVIVPNKMNLAIIPPFPLLAITGKTHVYIEAECPKVSTQYLCEEKFNHQIRTHPDCISKIIEGQVADSSCKKTIVNLTKPAMEKLDDRQYIITFPNLTQVQLNCERDESISLSGSFLATIPQNCKLQTNEFTIININDRSKGKPMKITSISIKSSEDLSPPPPSLEIDTINLRKLHDLQDKINVQEPISTEPTMMLYHTTIPLYGIIAATIITICSFKIYRTYIHNKRGGDSNSNSDTPPTKMGESPSQSKPSAIFQCKTLK</sequence>
<organism evidence="1 2">
    <name type="scientific">Dendrolimus kikuchii</name>
    <dbReference type="NCBI Taxonomy" id="765133"/>
    <lineage>
        <taxon>Eukaryota</taxon>
        <taxon>Metazoa</taxon>
        <taxon>Ecdysozoa</taxon>
        <taxon>Arthropoda</taxon>
        <taxon>Hexapoda</taxon>
        <taxon>Insecta</taxon>
        <taxon>Pterygota</taxon>
        <taxon>Neoptera</taxon>
        <taxon>Endopterygota</taxon>
        <taxon>Lepidoptera</taxon>
        <taxon>Glossata</taxon>
        <taxon>Ditrysia</taxon>
        <taxon>Bombycoidea</taxon>
        <taxon>Lasiocampidae</taxon>
        <taxon>Dendrolimus</taxon>
    </lineage>
</organism>
<dbReference type="Proteomes" id="UP000824533">
    <property type="component" value="Linkage Group LG20"/>
</dbReference>
<evidence type="ECO:0000313" key="2">
    <source>
        <dbReference type="Proteomes" id="UP000824533"/>
    </source>
</evidence>
<comment type="caution">
    <text evidence="1">The sequence shown here is derived from an EMBL/GenBank/DDBJ whole genome shotgun (WGS) entry which is preliminary data.</text>
</comment>
<reference evidence="1 2" key="1">
    <citation type="journal article" date="2021" name="Front. Genet.">
        <title>Chromosome-Level Genome Assembly Reveals Significant Gene Expansion in the Toll and IMD Signaling Pathways of Dendrolimus kikuchii.</title>
        <authorList>
            <person name="Zhou J."/>
            <person name="Wu P."/>
            <person name="Xiong Z."/>
            <person name="Liu N."/>
            <person name="Zhao N."/>
            <person name="Ji M."/>
            <person name="Qiu Y."/>
            <person name="Yang B."/>
        </authorList>
    </citation>
    <scope>NUCLEOTIDE SEQUENCE [LARGE SCALE GENOMIC DNA]</scope>
    <source>
        <strain evidence="1">Ann1</strain>
    </source>
</reference>
<name>A0ACC1CMW8_9NEOP</name>
<keyword evidence="2" id="KW-1185">Reference proteome</keyword>
<gene>
    <name evidence="1" type="ORF">K1T71_011031</name>
</gene>
<proteinExistence type="predicted"/>
<protein>
    <submittedName>
        <fullName evidence="1">Uncharacterized protein</fullName>
    </submittedName>
</protein>
<evidence type="ECO:0000313" key="1">
    <source>
        <dbReference type="EMBL" id="KAJ0172855.1"/>
    </source>
</evidence>
<accession>A0ACC1CMW8</accession>
<dbReference type="EMBL" id="CM034406">
    <property type="protein sequence ID" value="KAJ0172855.1"/>
    <property type="molecule type" value="Genomic_DNA"/>
</dbReference>